<reference evidence="1 2" key="1">
    <citation type="submission" date="2018-06" db="EMBL/GenBank/DDBJ databases">
        <title>Comparative genomics reveals the genomic features of Rhizophagus irregularis, R. cerebriforme, R. diaphanum and Gigaspora rosea, and their symbiotic lifestyle signature.</title>
        <authorList>
            <person name="Morin E."/>
            <person name="San Clemente H."/>
            <person name="Chen E.C.H."/>
            <person name="De La Providencia I."/>
            <person name="Hainaut M."/>
            <person name="Kuo A."/>
            <person name="Kohler A."/>
            <person name="Murat C."/>
            <person name="Tang N."/>
            <person name="Roy S."/>
            <person name="Loubradou J."/>
            <person name="Henrissat B."/>
            <person name="Grigoriev I.V."/>
            <person name="Corradi N."/>
            <person name="Roux C."/>
            <person name="Martin F.M."/>
        </authorList>
    </citation>
    <scope>NUCLEOTIDE SEQUENCE [LARGE SCALE GENOMIC DNA]</scope>
    <source>
        <strain evidence="1 2">DAOM 227022</strain>
    </source>
</reference>
<dbReference type="AlphaFoldDB" id="A0A397SW13"/>
<organism evidence="1 2">
    <name type="scientific">Glomus cerebriforme</name>
    <dbReference type="NCBI Taxonomy" id="658196"/>
    <lineage>
        <taxon>Eukaryota</taxon>
        <taxon>Fungi</taxon>
        <taxon>Fungi incertae sedis</taxon>
        <taxon>Mucoromycota</taxon>
        <taxon>Glomeromycotina</taxon>
        <taxon>Glomeromycetes</taxon>
        <taxon>Glomerales</taxon>
        <taxon>Glomeraceae</taxon>
        <taxon>Glomus</taxon>
    </lineage>
</organism>
<accession>A0A397SW13</accession>
<evidence type="ECO:0000313" key="1">
    <source>
        <dbReference type="EMBL" id="RIA89169.1"/>
    </source>
</evidence>
<proteinExistence type="predicted"/>
<dbReference type="EMBL" id="QKYT01000229">
    <property type="protein sequence ID" value="RIA89169.1"/>
    <property type="molecule type" value="Genomic_DNA"/>
</dbReference>
<gene>
    <name evidence="1" type="ORF">C1645_825191</name>
</gene>
<keyword evidence="2" id="KW-1185">Reference proteome</keyword>
<evidence type="ECO:0000313" key="2">
    <source>
        <dbReference type="Proteomes" id="UP000265703"/>
    </source>
</evidence>
<comment type="caution">
    <text evidence="1">The sequence shown here is derived from an EMBL/GenBank/DDBJ whole genome shotgun (WGS) entry which is preliminary data.</text>
</comment>
<sequence length="86" mass="9825">MNTLARLLEVIEGGNEHFGSTSGGMTSSARLLEERTLQLDSWRNEHFSSAPEGTNFSAQLLEEELFTFNYKDFRVLLSYLKNLFAF</sequence>
<dbReference type="Proteomes" id="UP000265703">
    <property type="component" value="Unassembled WGS sequence"/>
</dbReference>
<protein>
    <submittedName>
        <fullName evidence="1">Uncharacterized protein</fullName>
    </submittedName>
</protein>
<name>A0A397SW13_9GLOM</name>